<keyword evidence="3" id="KW-1185">Reference proteome</keyword>
<gene>
    <name evidence="2" type="ORF">WG68_02830</name>
</gene>
<evidence type="ECO:0000313" key="3">
    <source>
        <dbReference type="Proteomes" id="UP000034228"/>
    </source>
</evidence>
<dbReference type="Proteomes" id="UP000034228">
    <property type="component" value="Unassembled WGS sequence"/>
</dbReference>
<feature type="domain" description="Alpha-L-glutamate ligase-related protein ATP-grasp" evidence="1">
    <location>
        <begin position="71"/>
        <end position="337"/>
    </location>
</feature>
<dbReference type="EMBL" id="LAHO01000002">
    <property type="protein sequence ID" value="KKO46890.1"/>
    <property type="molecule type" value="Genomic_DNA"/>
</dbReference>
<dbReference type="Pfam" id="PF14397">
    <property type="entry name" value="ATPgrasp_ST"/>
    <property type="match status" value="1"/>
</dbReference>
<evidence type="ECO:0000259" key="1">
    <source>
        <dbReference type="Pfam" id="PF14397"/>
    </source>
</evidence>
<evidence type="ECO:0000313" key="2">
    <source>
        <dbReference type="EMBL" id="KKO46890.1"/>
    </source>
</evidence>
<dbReference type="AlphaFoldDB" id="A0A0M2VB90"/>
<dbReference type="InterPro" id="IPR039523">
    <property type="entry name" value="RimK-rel_E_lig_ATP-grasp"/>
</dbReference>
<reference evidence="2 3" key="1">
    <citation type="submission" date="2015-03" db="EMBL/GenBank/DDBJ databases">
        <title>Draft genome sequences of two protease-producing strains of Arsukibacterium isolated from two cold and alkaline environments.</title>
        <authorList>
            <person name="Lylloff J.E."/>
            <person name="Skov L.B."/>
            <person name="Jepsen M."/>
            <person name="Hallin P.F."/>
            <person name="Sorensen S.J."/>
            <person name="Stougaard P."/>
            <person name="Glaring M.A."/>
        </authorList>
    </citation>
    <scope>NUCLEOTIDE SEQUENCE [LARGE SCALE GENOMIC DNA]</scope>
    <source>
        <strain evidence="2 3">GCM72</strain>
    </source>
</reference>
<dbReference type="STRING" id="336831.WG68_02830"/>
<dbReference type="RefSeq" id="WP_046556137.1">
    <property type="nucleotide sequence ID" value="NZ_LAHO01000002.1"/>
</dbReference>
<comment type="caution">
    <text evidence="2">The sequence shown here is derived from an EMBL/GenBank/DDBJ whole genome shotgun (WGS) entry which is preliminary data.</text>
</comment>
<dbReference type="SUPFAM" id="SSF56059">
    <property type="entry name" value="Glutathione synthetase ATP-binding domain-like"/>
    <property type="match status" value="1"/>
</dbReference>
<protein>
    <recommendedName>
        <fullName evidence="1">Alpha-L-glutamate ligase-related protein ATP-grasp domain-containing protein</fullName>
    </recommendedName>
</protein>
<organism evidence="2 3">
    <name type="scientific">Arsukibacterium ikkense</name>
    <dbReference type="NCBI Taxonomy" id="336831"/>
    <lineage>
        <taxon>Bacteria</taxon>
        <taxon>Pseudomonadati</taxon>
        <taxon>Pseudomonadota</taxon>
        <taxon>Gammaproteobacteria</taxon>
        <taxon>Chromatiales</taxon>
        <taxon>Chromatiaceae</taxon>
        <taxon>Arsukibacterium</taxon>
    </lineage>
</organism>
<proteinExistence type="predicted"/>
<accession>A0A0M2VB90</accession>
<sequence length="358" mass="39733">MFSNIRQAIKLSRERANDSNGLPFFQQIKEMVLLQVLTGFGPGNYHKYRLWQKDMPWQQKLGYWHDQKYYRFLNKVNPLSYRMLARNKVVAKALLSFYSIPDAEYLGYLSAAGGFKADGSTLVSAADLTELLLQRSDLHKICFKPVEGSGGEGFCAVEIERTNGIFFRELGKSATLPVADFLSQSLTVHQGCDYIIEKYLQQHPALAAFNPSSLNTLRVWVGKTATGAPKIIAIYLRVGRAGSLVDNRLSGGFGVAIDPESFKTTIAVPQDSSGQCFNQHPDSGYDMSQRQLPFKAEVVALAEKVTNILPNTRFVGLDIAFTPEQPVIIEFNLAPTAIGACVMNTSHQQLLGWLNNPS</sequence>
<name>A0A0M2VB90_9GAMM</name>
<dbReference type="Gene3D" id="3.30.470.20">
    <property type="entry name" value="ATP-grasp fold, B domain"/>
    <property type="match status" value="1"/>
</dbReference>